<dbReference type="SUPFAM" id="SSF47413">
    <property type="entry name" value="lambda repressor-like DNA-binding domains"/>
    <property type="match status" value="1"/>
</dbReference>
<protein>
    <recommendedName>
        <fullName evidence="1">HTH cro/C1-type domain-containing protein</fullName>
    </recommendedName>
</protein>
<accession>A0ABQ6HC19</accession>
<keyword evidence="3" id="KW-1185">Reference proteome</keyword>
<dbReference type="Pfam" id="PF01381">
    <property type="entry name" value="HTH_3"/>
    <property type="match status" value="1"/>
</dbReference>
<evidence type="ECO:0000313" key="3">
    <source>
        <dbReference type="Proteomes" id="UP001157134"/>
    </source>
</evidence>
<reference evidence="2 3" key="1">
    <citation type="submission" date="2023-03" db="EMBL/GenBank/DDBJ databases">
        <title>Thalassotalea loyana LMG 22536T draft genome sequence.</title>
        <authorList>
            <person name="Sawabe T."/>
        </authorList>
    </citation>
    <scope>NUCLEOTIDE SEQUENCE [LARGE SCALE GENOMIC DNA]</scope>
    <source>
        <strain evidence="2 3">LMG 22536</strain>
    </source>
</reference>
<dbReference type="EMBL" id="BSSV01000002">
    <property type="protein sequence ID" value="GLX85089.1"/>
    <property type="molecule type" value="Genomic_DNA"/>
</dbReference>
<dbReference type="InterPro" id="IPR010982">
    <property type="entry name" value="Lambda_DNA-bd_dom_sf"/>
</dbReference>
<name>A0ABQ6HC19_9GAMM</name>
<sequence>MKFEDKLKSRMKELGIKQVDLVRKTGKSKTSVSRWMRGSIPRGKALIDLAEMLSVSTEWLVGDTEINRSIEWKWKGSEELDHQAKIPAANILPIAFVNKDTLSWEMTGDVTLSASSNSASILQDDNDYIVLDSDFMQQLGISPGRGDLYCIVRTSIASHISQVDINPMVGGFYIGAWRENPVLMHLSLTADDGIRIKKMVNSRSEEVVAKDAISNISGISILGQVESVTTNSTEMFERLFA</sequence>
<dbReference type="RefSeq" id="WP_284296857.1">
    <property type="nucleotide sequence ID" value="NZ_BSSV01000002.1"/>
</dbReference>
<feature type="domain" description="HTH cro/C1-type" evidence="1">
    <location>
        <begin position="7"/>
        <end position="60"/>
    </location>
</feature>
<dbReference type="Proteomes" id="UP001157134">
    <property type="component" value="Unassembled WGS sequence"/>
</dbReference>
<gene>
    <name evidence="2" type="ORF">tloyanaT_13410</name>
</gene>
<dbReference type="CDD" id="cd00093">
    <property type="entry name" value="HTH_XRE"/>
    <property type="match status" value="1"/>
</dbReference>
<dbReference type="SMART" id="SM00530">
    <property type="entry name" value="HTH_XRE"/>
    <property type="match status" value="1"/>
</dbReference>
<dbReference type="Gene3D" id="1.10.260.40">
    <property type="entry name" value="lambda repressor-like DNA-binding domains"/>
    <property type="match status" value="1"/>
</dbReference>
<comment type="caution">
    <text evidence="2">The sequence shown here is derived from an EMBL/GenBank/DDBJ whole genome shotgun (WGS) entry which is preliminary data.</text>
</comment>
<evidence type="ECO:0000313" key="2">
    <source>
        <dbReference type="EMBL" id="GLX85089.1"/>
    </source>
</evidence>
<dbReference type="InterPro" id="IPR001387">
    <property type="entry name" value="Cro/C1-type_HTH"/>
</dbReference>
<proteinExistence type="predicted"/>
<dbReference type="PROSITE" id="PS50943">
    <property type="entry name" value="HTH_CROC1"/>
    <property type="match status" value="1"/>
</dbReference>
<evidence type="ECO:0000259" key="1">
    <source>
        <dbReference type="PROSITE" id="PS50943"/>
    </source>
</evidence>
<organism evidence="2 3">
    <name type="scientific">Thalassotalea loyana</name>
    <dbReference type="NCBI Taxonomy" id="280483"/>
    <lineage>
        <taxon>Bacteria</taxon>
        <taxon>Pseudomonadati</taxon>
        <taxon>Pseudomonadota</taxon>
        <taxon>Gammaproteobacteria</taxon>
        <taxon>Alteromonadales</taxon>
        <taxon>Colwelliaceae</taxon>
        <taxon>Thalassotalea</taxon>
    </lineage>
</organism>